<comment type="caution">
    <text evidence="4">The sequence shown here is derived from an EMBL/GenBank/DDBJ whole genome shotgun (WGS) entry which is preliminary data.</text>
</comment>
<dbReference type="PROSITE" id="PS50158">
    <property type="entry name" value="ZF_CCHC"/>
    <property type="match status" value="1"/>
</dbReference>
<evidence type="ECO:0000256" key="1">
    <source>
        <dbReference type="ARBA" id="ARBA00022664"/>
    </source>
</evidence>
<dbReference type="GO" id="GO:0008270">
    <property type="term" value="F:zinc ion binding"/>
    <property type="evidence" value="ECO:0007669"/>
    <property type="project" value="UniProtKB-KW"/>
</dbReference>
<dbReference type="Pfam" id="PF14223">
    <property type="entry name" value="Retrotran_gag_2"/>
    <property type="match status" value="1"/>
</dbReference>
<dbReference type="Proteomes" id="UP000188533">
    <property type="component" value="Unassembled WGS sequence"/>
</dbReference>
<keyword evidence="1" id="KW-0507">mRNA processing</keyword>
<dbReference type="InterPro" id="IPR054722">
    <property type="entry name" value="PolX-like_BBD"/>
</dbReference>
<dbReference type="Pfam" id="PF22936">
    <property type="entry name" value="Pol_BBD"/>
    <property type="match status" value="1"/>
</dbReference>
<dbReference type="EMBL" id="BDGU01000101">
    <property type="protein sequence ID" value="GAW02570.1"/>
    <property type="molecule type" value="Genomic_DNA"/>
</dbReference>
<accession>A0A1Q3E5Q1</accession>
<evidence type="ECO:0000313" key="4">
    <source>
        <dbReference type="EMBL" id="GAW02570.1"/>
    </source>
</evidence>
<keyword evidence="2" id="KW-0863">Zinc-finger</keyword>
<proteinExistence type="predicted"/>
<dbReference type="InterPro" id="IPR036875">
    <property type="entry name" value="Znf_CCHC_sf"/>
</dbReference>
<dbReference type="InterPro" id="IPR001878">
    <property type="entry name" value="Znf_CCHC"/>
</dbReference>
<reference evidence="4 5" key="2">
    <citation type="submission" date="2017-02" db="EMBL/GenBank/DDBJ databases">
        <title>A genome survey and senescence transcriptome analysis in Lentinula edodes.</title>
        <authorList>
            <person name="Sakamoto Y."/>
            <person name="Nakade K."/>
            <person name="Sato S."/>
            <person name="Yoshida Y."/>
            <person name="Miyazaki K."/>
            <person name="Natsume S."/>
            <person name="Konno N."/>
        </authorList>
    </citation>
    <scope>NUCLEOTIDE SEQUENCE [LARGE SCALE GENOMIC DNA]</scope>
    <source>
        <strain evidence="4 5">NBRC 111202</strain>
    </source>
</reference>
<keyword evidence="2" id="KW-0862">Zinc</keyword>
<reference evidence="4 5" key="1">
    <citation type="submission" date="2016-08" db="EMBL/GenBank/DDBJ databases">
        <authorList>
            <consortium name="Lentinula edodes genome sequencing consortium"/>
            <person name="Sakamoto Y."/>
            <person name="Nakade K."/>
            <person name="Sato S."/>
            <person name="Yoshida Y."/>
            <person name="Miyazaki K."/>
            <person name="Natsume S."/>
            <person name="Konno N."/>
        </authorList>
    </citation>
    <scope>NUCLEOTIDE SEQUENCE [LARGE SCALE GENOMIC DNA]</scope>
    <source>
        <strain evidence="4 5">NBRC 111202</strain>
    </source>
</reference>
<dbReference type="AlphaFoldDB" id="A0A1Q3E5Q1"/>
<keyword evidence="5" id="KW-1185">Reference proteome</keyword>
<evidence type="ECO:0000256" key="2">
    <source>
        <dbReference type="PROSITE-ProRule" id="PRU00047"/>
    </source>
</evidence>
<name>A0A1Q3E5Q1_LENED</name>
<keyword evidence="2" id="KW-0479">Metal-binding</keyword>
<protein>
    <submittedName>
        <fullName evidence="4">Retrovirus-related pol polyprotein</fullName>
    </submittedName>
</protein>
<dbReference type="SUPFAM" id="SSF57756">
    <property type="entry name" value="Retrovirus zinc finger-like domains"/>
    <property type="match status" value="1"/>
</dbReference>
<sequence>MPEVDIKTAKEVLDTLENEFAKKDGMRKVLTERNLRSLTFRETTPIDEFFNQLRALRKDAIEAGNSITDSQFRDIVIAAFPTNAFDNIIQNITANASLYSTTASVIQQISFQYSRVENRPNAVVAGDRISQAHSAISTHAALVSRIEQLEQMVTAKLARSGTSDKKCHNCGRLGHLKDECFRKGGGKEDQYPSWWRGKKDDTIILNSSSSMVIGDPTQHYAMVASKTVHTKSELYADSGATDHFFRNQCDFVTYTVCERMGQSSEKSTGLVIKGVGTAKKTVVENGKAMVLIFEGALHCPSISSDLISIA</sequence>
<dbReference type="Pfam" id="PF00098">
    <property type="entry name" value="zf-CCHC"/>
    <property type="match status" value="1"/>
</dbReference>
<dbReference type="GO" id="GO:0003676">
    <property type="term" value="F:nucleic acid binding"/>
    <property type="evidence" value="ECO:0007669"/>
    <property type="project" value="InterPro"/>
</dbReference>
<gene>
    <name evidence="4" type="ORF">LENED_004233</name>
</gene>
<evidence type="ECO:0000259" key="3">
    <source>
        <dbReference type="PROSITE" id="PS50158"/>
    </source>
</evidence>
<feature type="domain" description="CCHC-type" evidence="3">
    <location>
        <begin position="166"/>
        <end position="180"/>
    </location>
</feature>
<evidence type="ECO:0000313" key="5">
    <source>
        <dbReference type="Proteomes" id="UP000188533"/>
    </source>
</evidence>
<organism evidence="4 5">
    <name type="scientific">Lentinula edodes</name>
    <name type="common">Shiitake mushroom</name>
    <name type="synonym">Lentinus edodes</name>
    <dbReference type="NCBI Taxonomy" id="5353"/>
    <lineage>
        <taxon>Eukaryota</taxon>
        <taxon>Fungi</taxon>
        <taxon>Dikarya</taxon>
        <taxon>Basidiomycota</taxon>
        <taxon>Agaricomycotina</taxon>
        <taxon>Agaricomycetes</taxon>
        <taxon>Agaricomycetidae</taxon>
        <taxon>Agaricales</taxon>
        <taxon>Marasmiineae</taxon>
        <taxon>Omphalotaceae</taxon>
        <taxon>Lentinula</taxon>
    </lineage>
</organism>
<dbReference type="GO" id="GO:0006397">
    <property type="term" value="P:mRNA processing"/>
    <property type="evidence" value="ECO:0007669"/>
    <property type="project" value="UniProtKB-KW"/>
</dbReference>
<dbReference type="STRING" id="5353.A0A1Q3E5Q1"/>